<feature type="coiled-coil region" evidence="12">
    <location>
        <begin position="730"/>
        <end position="765"/>
    </location>
</feature>
<dbReference type="InterPro" id="IPR045864">
    <property type="entry name" value="aa-tRNA-synth_II/BPL/LPL"/>
</dbReference>
<dbReference type="OrthoDB" id="9803884at2"/>
<evidence type="ECO:0000313" key="14">
    <source>
        <dbReference type="EMBL" id="OBR39374.1"/>
    </source>
</evidence>
<dbReference type="GO" id="GO:0005737">
    <property type="term" value="C:cytoplasm"/>
    <property type="evidence" value="ECO:0007669"/>
    <property type="project" value="UniProtKB-SubCell"/>
</dbReference>
<dbReference type="InterPro" id="IPR023033">
    <property type="entry name" value="Ala_tRNA_ligase_euk/bac"/>
</dbReference>
<dbReference type="Gene3D" id="3.30.980.10">
    <property type="entry name" value="Threonyl-trna Synthetase, Chain A, domain 2"/>
    <property type="match status" value="1"/>
</dbReference>
<evidence type="ECO:0000256" key="5">
    <source>
        <dbReference type="ARBA" id="ARBA00022741"/>
    </source>
</evidence>
<dbReference type="PANTHER" id="PTHR11777:SF9">
    <property type="entry name" value="ALANINE--TRNA LIGASE, CYTOPLASMIC"/>
    <property type="match status" value="1"/>
</dbReference>
<dbReference type="GO" id="GO:0002161">
    <property type="term" value="F:aminoacyl-tRNA deacylase activity"/>
    <property type="evidence" value="ECO:0007669"/>
    <property type="project" value="TreeGrafter"/>
</dbReference>
<dbReference type="InterPro" id="IPR002318">
    <property type="entry name" value="Ala-tRNA-lgiase_IIc"/>
</dbReference>
<keyword evidence="3 11" id="KW-0436">Ligase</keyword>
<evidence type="ECO:0000256" key="4">
    <source>
        <dbReference type="ARBA" id="ARBA00022723"/>
    </source>
</evidence>
<keyword evidence="4 11" id="KW-0479">Metal-binding</keyword>
<dbReference type="GO" id="GO:0006419">
    <property type="term" value="P:alanyl-tRNA aminoacylation"/>
    <property type="evidence" value="ECO:0007669"/>
    <property type="project" value="UniProtKB-UniRule"/>
</dbReference>
<dbReference type="RefSeq" id="WP_068484433.1">
    <property type="nucleotide sequence ID" value="NZ_CP018760.1"/>
</dbReference>
<comment type="caution">
    <text evidence="14">The sequence shown here is derived from an EMBL/GenBank/DDBJ whole genome shotgun (WGS) entry which is preliminary data.</text>
</comment>
<evidence type="ECO:0000313" key="15">
    <source>
        <dbReference type="Proteomes" id="UP000092164"/>
    </source>
</evidence>
<evidence type="ECO:0000256" key="10">
    <source>
        <dbReference type="ARBA" id="ARBA00023146"/>
    </source>
</evidence>
<comment type="similarity">
    <text evidence="1 11">Belongs to the class-II aminoacyl-tRNA synthetase family.</text>
</comment>
<keyword evidence="7 11" id="KW-0067">ATP-binding</keyword>
<dbReference type="NCBIfam" id="TIGR00344">
    <property type="entry name" value="alaS"/>
    <property type="match status" value="1"/>
</dbReference>
<evidence type="ECO:0000256" key="11">
    <source>
        <dbReference type="HAMAP-Rule" id="MF_00036"/>
    </source>
</evidence>
<keyword evidence="15" id="KW-1185">Reference proteome</keyword>
<feature type="binding site" evidence="11">
    <location>
        <position position="665"/>
    </location>
    <ligand>
        <name>Zn(2+)</name>
        <dbReference type="ChEBI" id="CHEBI:29105"/>
    </ligand>
</feature>
<feature type="binding site" evidence="11">
    <location>
        <position position="563"/>
    </location>
    <ligand>
        <name>Zn(2+)</name>
        <dbReference type="ChEBI" id="CHEBI:29105"/>
    </ligand>
</feature>
<dbReference type="Pfam" id="PF07973">
    <property type="entry name" value="tRNA_SAD"/>
    <property type="match status" value="1"/>
</dbReference>
<dbReference type="FunFam" id="3.30.930.10:FF:000011">
    <property type="entry name" value="Alanine--tRNA ligase, cytoplasmic"/>
    <property type="match status" value="1"/>
</dbReference>
<name>A0A1B7Z9I7_9FLAO</name>
<keyword evidence="8 11" id="KW-0694">RNA-binding</keyword>
<dbReference type="SUPFAM" id="SSF50447">
    <property type="entry name" value="Translation proteins"/>
    <property type="match status" value="1"/>
</dbReference>
<keyword evidence="2 11" id="KW-0820">tRNA-binding</keyword>
<dbReference type="PROSITE" id="PS50860">
    <property type="entry name" value="AA_TRNA_LIGASE_II_ALA"/>
    <property type="match status" value="1"/>
</dbReference>
<dbReference type="EC" id="6.1.1.7" evidence="11"/>
<dbReference type="Pfam" id="PF02272">
    <property type="entry name" value="DHHA1"/>
    <property type="match status" value="1"/>
</dbReference>
<dbReference type="FunFam" id="3.30.54.20:FF:000001">
    <property type="entry name" value="Alanine--tRNA ligase"/>
    <property type="match status" value="1"/>
</dbReference>
<dbReference type="Gene3D" id="2.40.30.130">
    <property type="match status" value="1"/>
</dbReference>
<dbReference type="FunFam" id="3.10.310.40:FF:000001">
    <property type="entry name" value="Alanine--tRNA ligase"/>
    <property type="match status" value="1"/>
</dbReference>
<reference evidence="15" key="1">
    <citation type="submission" date="2016-06" db="EMBL/GenBank/DDBJ databases">
        <authorList>
            <person name="Zhan P."/>
        </authorList>
    </citation>
    <scope>NUCLEOTIDE SEQUENCE [LARGE SCALE GENOMIC DNA]</scope>
    <source>
        <strain evidence="15">T28</strain>
    </source>
</reference>
<evidence type="ECO:0000256" key="9">
    <source>
        <dbReference type="ARBA" id="ARBA00022917"/>
    </source>
</evidence>
<comment type="cofactor">
    <cofactor evidence="11">
        <name>Zn(2+)</name>
        <dbReference type="ChEBI" id="CHEBI:29105"/>
    </cofactor>
    <text evidence="11">Binds 1 zinc ion per subunit.</text>
</comment>
<feature type="binding site" evidence="11">
    <location>
        <position position="669"/>
    </location>
    <ligand>
        <name>Zn(2+)</name>
        <dbReference type="ChEBI" id="CHEBI:29105"/>
    </ligand>
</feature>
<dbReference type="Gene3D" id="3.10.310.40">
    <property type="match status" value="1"/>
</dbReference>
<protein>
    <recommendedName>
        <fullName evidence="11">Alanine--tRNA ligase</fullName>
        <ecNumber evidence="11">6.1.1.7</ecNumber>
    </recommendedName>
    <alternativeName>
        <fullName evidence="11">Alanyl-tRNA synthetase</fullName>
        <shortName evidence="11">AlaRS</shortName>
    </alternativeName>
</protein>
<comment type="domain">
    <text evidence="11">Consists of three domains; the N-terminal catalytic domain, the editing domain and the C-terminal C-Ala domain. The editing domain removes incorrectly charged amino acids, while the C-Ala domain, along with tRNA(Ala), serves as a bridge to cooperatively bring together the editing and aminoacylation centers thus stimulating deacylation of misacylated tRNAs.</text>
</comment>
<keyword evidence="10 11" id="KW-0030">Aminoacyl-tRNA synthetase</keyword>
<dbReference type="Proteomes" id="UP000092164">
    <property type="component" value="Unassembled WGS sequence"/>
</dbReference>
<evidence type="ECO:0000256" key="1">
    <source>
        <dbReference type="ARBA" id="ARBA00008226"/>
    </source>
</evidence>
<dbReference type="PANTHER" id="PTHR11777">
    <property type="entry name" value="ALANYL-TRNA SYNTHETASE"/>
    <property type="match status" value="1"/>
</dbReference>
<dbReference type="Pfam" id="PF01411">
    <property type="entry name" value="tRNA-synt_2c"/>
    <property type="match status" value="1"/>
</dbReference>
<dbReference type="SUPFAM" id="SSF55681">
    <property type="entry name" value="Class II aaRS and biotin synthetases"/>
    <property type="match status" value="1"/>
</dbReference>
<dbReference type="CDD" id="cd00673">
    <property type="entry name" value="AlaRS_core"/>
    <property type="match status" value="1"/>
</dbReference>
<accession>A0A1B7Z9I7</accession>
<dbReference type="SMART" id="SM00863">
    <property type="entry name" value="tRNA_SAD"/>
    <property type="match status" value="1"/>
</dbReference>
<keyword evidence="11" id="KW-0963">Cytoplasm</keyword>
<dbReference type="STRING" id="1836467.BTR34_04965"/>
<feature type="binding site" evidence="11">
    <location>
        <position position="567"/>
    </location>
    <ligand>
        <name>Zn(2+)</name>
        <dbReference type="ChEBI" id="CHEBI:29105"/>
    </ligand>
</feature>
<dbReference type="InterPro" id="IPR018164">
    <property type="entry name" value="Ala-tRNA-synth_IIc_N"/>
</dbReference>
<proteinExistence type="inferred from homology"/>
<evidence type="ECO:0000256" key="12">
    <source>
        <dbReference type="SAM" id="Coils"/>
    </source>
</evidence>
<dbReference type="SUPFAM" id="SSF101353">
    <property type="entry name" value="Putative anticodon-binding domain of alanyl-tRNA synthetase (AlaRS)"/>
    <property type="match status" value="1"/>
</dbReference>
<dbReference type="EMBL" id="LZFP01000011">
    <property type="protein sequence ID" value="OBR39374.1"/>
    <property type="molecule type" value="Genomic_DNA"/>
</dbReference>
<dbReference type="GO" id="GO:0005524">
    <property type="term" value="F:ATP binding"/>
    <property type="evidence" value="ECO:0007669"/>
    <property type="project" value="UniProtKB-UniRule"/>
</dbReference>
<evidence type="ECO:0000256" key="8">
    <source>
        <dbReference type="ARBA" id="ARBA00022884"/>
    </source>
</evidence>
<dbReference type="GO" id="GO:0008270">
    <property type="term" value="F:zinc ion binding"/>
    <property type="evidence" value="ECO:0007669"/>
    <property type="project" value="UniProtKB-UniRule"/>
</dbReference>
<dbReference type="Gene3D" id="3.30.54.20">
    <property type="match status" value="1"/>
</dbReference>
<dbReference type="AlphaFoldDB" id="A0A1B7Z9I7"/>
<keyword evidence="9 11" id="KW-0648">Protein biosynthesis</keyword>
<keyword evidence="12" id="KW-0175">Coiled coil</keyword>
<feature type="domain" description="Alanyl-transfer RNA synthetases family profile" evidence="13">
    <location>
        <begin position="1"/>
        <end position="708"/>
    </location>
</feature>
<dbReference type="HAMAP" id="MF_00036_B">
    <property type="entry name" value="Ala_tRNA_synth_B"/>
    <property type="match status" value="1"/>
</dbReference>
<comment type="subcellular location">
    <subcellularLocation>
        <location evidence="11">Cytoplasm</location>
    </subcellularLocation>
</comment>
<dbReference type="InterPro" id="IPR003156">
    <property type="entry name" value="DHHA1_dom"/>
</dbReference>
<evidence type="ECO:0000256" key="3">
    <source>
        <dbReference type="ARBA" id="ARBA00022598"/>
    </source>
</evidence>
<comment type="function">
    <text evidence="11">Catalyzes the attachment of alanine to tRNA(Ala) in a two-step reaction: alanine is first activated by ATP to form Ala-AMP and then transferred to the acceptor end of tRNA(Ala). Also edits incorrectly charged Ser-tRNA(Ala) and Gly-tRNA(Ala) via its editing domain.</text>
</comment>
<dbReference type="InterPro" id="IPR018163">
    <property type="entry name" value="Thr/Ala-tRNA-synth_IIc_edit"/>
</dbReference>
<dbReference type="InterPro" id="IPR018165">
    <property type="entry name" value="Ala-tRNA-synth_IIc_core"/>
</dbReference>
<keyword evidence="6 11" id="KW-0862">Zinc</keyword>
<dbReference type="SUPFAM" id="SSF55186">
    <property type="entry name" value="ThrRS/AlaRS common domain"/>
    <property type="match status" value="1"/>
</dbReference>
<gene>
    <name evidence="11" type="primary">alaS</name>
    <name evidence="14" type="ORF">A9200_17360</name>
</gene>
<dbReference type="InterPro" id="IPR012947">
    <property type="entry name" value="tRNA_SAD"/>
</dbReference>
<evidence type="ECO:0000259" key="13">
    <source>
        <dbReference type="PROSITE" id="PS50860"/>
    </source>
</evidence>
<dbReference type="GO" id="GO:0000049">
    <property type="term" value="F:tRNA binding"/>
    <property type="evidence" value="ECO:0007669"/>
    <property type="project" value="UniProtKB-KW"/>
</dbReference>
<organism evidence="14 15">
    <name type="scientific">Maribacter hydrothermalis</name>
    <dbReference type="NCBI Taxonomy" id="1836467"/>
    <lineage>
        <taxon>Bacteria</taxon>
        <taxon>Pseudomonadati</taxon>
        <taxon>Bacteroidota</taxon>
        <taxon>Flavobacteriia</taxon>
        <taxon>Flavobacteriales</taxon>
        <taxon>Flavobacteriaceae</taxon>
        <taxon>Maribacter</taxon>
    </lineage>
</organism>
<dbReference type="KEGG" id="mart:BTR34_04965"/>
<evidence type="ECO:0000256" key="6">
    <source>
        <dbReference type="ARBA" id="ARBA00022833"/>
    </source>
</evidence>
<dbReference type="FunFam" id="3.30.980.10:FF:000004">
    <property type="entry name" value="Alanine--tRNA ligase, cytoplasmic"/>
    <property type="match status" value="1"/>
</dbReference>
<dbReference type="InterPro" id="IPR018162">
    <property type="entry name" value="Ala-tRNA-ligase_IIc_anticod-bd"/>
</dbReference>
<evidence type="ECO:0000256" key="2">
    <source>
        <dbReference type="ARBA" id="ARBA00022555"/>
    </source>
</evidence>
<dbReference type="InterPro" id="IPR009000">
    <property type="entry name" value="Transl_B-barrel_sf"/>
</dbReference>
<keyword evidence="5 11" id="KW-0547">Nucleotide-binding</keyword>
<dbReference type="GO" id="GO:0004813">
    <property type="term" value="F:alanine-tRNA ligase activity"/>
    <property type="evidence" value="ECO:0007669"/>
    <property type="project" value="UniProtKB-UniRule"/>
</dbReference>
<dbReference type="Gene3D" id="3.30.930.10">
    <property type="entry name" value="Bira Bifunctional Protein, Domain 2"/>
    <property type="match status" value="1"/>
</dbReference>
<evidence type="ECO:0000256" key="7">
    <source>
        <dbReference type="ARBA" id="ARBA00022840"/>
    </source>
</evidence>
<sequence>MNSKDTRKQFLNFFKDKGHKIVPSAPMVIKDDPTLLFTNAGMNQFKEYFLGISQSKNARVVDTQKCLRVSGKHNDLEEVGKDTYHHTMFEMLGNWSFGDYFKEDAINWAWELLTDVLKIDKDSLYVSIFEGSNDADQLEMDHEAFELWNKIVPVDRIIKGNKKDNFWEMGDQGPCGPCSEIHVDIRSKEEKAKVSGASLVNQDHPQVVEIWNLVFMQYNRKANGSLESLPAKHVDTGMGFERLCMVLQGVQSNYDTDIFTPIIREIETITNSDYGKNEEVDIAIRVISDHIRAVSFSIADGQLPSNTGAGYVIRRILRRAVRYGFTFLNTKEPFMFRLVKVLTGSLGDAFPELKEQKQLIENVIKEEEYSFLKTLDQGLVLLDSIIANTKGETVDGGKAFELYDTFGFPIDLTALILSEKGYKLDEVGFDKAMQKQKNRSKSASEISKEDWEILQDDNEQEFVGYDMLDVEVKITKYRKVVSKKDGTQFQLVFNLTPFYAEGGGQVGDKGYLEDVHGDVVYITDTKKENNEIIHFAKNLPKHLGESFKAVVDKKQRSRTEANHTATHLLHQALREILGKHVEQKGSSVHSKYLRFDFSHFSKLTSDELREVENFVNARIDGQLQLQENRNVPMKDAIEEGAMALFGEKYGDAVRTIKFGQSIELCGGTHVKNTGDIWQFKIKSEGAVAAGIRRIEAITGDAVKDFHVDNDTLLTKIKDALGNSQDPVKSLVGLQEENSSLKKQVAELLKDKAKNLKGDLLQELEEVNGVQFLAKHIDLDAGGIKDLCFDIGSNKDNLFLLFGAEQDGKALLSCYVSKELVTAKGLNAGAIVRELGKYIQGGGGGQPFFATAGGKNPAGIAEALEKAKVYLTK</sequence>
<comment type="catalytic activity">
    <reaction evidence="11">
        <text>tRNA(Ala) + L-alanine + ATP = L-alanyl-tRNA(Ala) + AMP + diphosphate</text>
        <dbReference type="Rhea" id="RHEA:12540"/>
        <dbReference type="Rhea" id="RHEA-COMP:9657"/>
        <dbReference type="Rhea" id="RHEA-COMP:9923"/>
        <dbReference type="ChEBI" id="CHEBI:30616"/>
        <dbReference type="ChEBI" id="CHEBI:33019"/>
        <dbReference type="ChEBI" id="CHEBI:57972"/>
        <dbReference type="ChEBI" id="CHEBI:78442"/>
        <dbReference type="ChEBI" id="CHEBI:78497"/>
        <dbReference type="ChEBI" id="CHEBI:456215"/>
        <dbReference type="EC" id="6.1.1.7"/>
    </reaction>
</comment>
<dbReference type="InterPro" id="IPR050058">
    <property type="entry name" value="Ala-tRNA_ligase"/>
</dbReference>
<dbReference type="PRINTS" id="PR00980">
    <property type="entry name" value="TRNASYNTHALA"/>
</dbReference>